<organism evidence="1 2">
    <name type="scientific">Glycine soja</name>
    <name type="common">Wild soybean</name>
    <dbReference type="NCBI Taxonomy" id="3848"/>
    <lineage>
        <taxon>Eukaryota</taxon>
        <taxon>Viridiplantae</taxon>
        <taxon>Streptophyta</taxon>
        <taxon>Embryophyta</taxon>
        <taxon>Tracheophyta</taxon>
        <taxon>Spermatophyta</taxon>
        <taxon>Magnoliopsida</taxon>
        <taxon>eudicotyledons</taxon>
        <taxon>Gunneridae</taxon>
        <taxon>Pentapetalae</taxon>
        <taxon>rosids</taxon>
        <taxon>fabids</taxon>
        <taxon>Fabales</taxon>
        <taxon>Fabaceae</taxon>
        <taxon>Papilionoideae</taxon>
        <taxon>50 kb inversion clade</taxon>
        <taxon>NPAAA clade</taxon>
        <taxon>indigoferoid/millettioid clade</taxon>
        <taxon>Phaseoleae</taxon>
        <taxon>Glycine</taxon>
        <taxon>Glycine subgen. Soja</taxon>
    </lineage>
</organism>
<gene>
    <name evidence="1" type="ORF">D0Y65_050922</name>
</gene>
<protein>
    <submittedName>
        <fullName evidence="1">Uncharacterized protein</fullName>
    </submittedName>
</protein>
<dbReference type="Proteomes" id="UP000289340">
    <property type="component" value="Chromosome 19"/>
</dbReference>
<keyword evidence="2" id="KW-1185">Reference proteome</keyword>
<reference evidence="1 2" key="1">
    <citation type="submission" date="2018-09" db="EMBL/GenBank/DDBJ databases">
        <title>A high-quality reference genome of wild soybean provides a powerful tool to mine soybean genomes.</title>
        <authorList>
            <person name="Xie M."/>
            <person name="Chung C.Y.L."/>
            <person name="Li M.-W."/>
            <person name="Wong F.-L."/>
            <person name="Chan T.-F."/>
            <person name="Lam H.-M."/>
        </authorList>
    </citation>
    <scope>NUCLEOTIDE SEQUENCE [LARGE SCALE GENOMIC DNA]</scope>
    <source>
        <strain evidence="2">cv. W05</strain>
        <tissue evidence="1">Hypocotyl of etiolated seedlings</tissue>
    </source>
</reference>
<name>A0A445FE52_GLYSO</name>
<evidence type="ECO:0000313" key="2">
    <source>
        <dbReference type="Proteomes" id="UP000289340"/>
    </source>
</evidence>
<evidence type="ECO:0000313" key="1">
    <source>
        <dbReference type="EMBL" id="RZB47080.1"/>
    </source>
</evidence>
<sequence length="99" mass="11776">MWKAAKAAYTRAYEDAMKKMRKENEEAFEYLWKTFPARYWRKKHMKHATSTLSIRLMGNIWDITEFPDVQPPPPKKMLGQPKNQEGRKLERHLVAVQIG</sequence>
<dbReference type="EMBL" id="QZWG01000019">
    <property type="protein sequence ID" value="RZB47080.1"/>
    <property type="molecule type" value="Genomic_DNA"/>
</dbReference>
<comment type="caution">
    <text evidence="1">The sequence shown here is derived from an EMBL/GenBank/DDBJ whole genome shotgun (WGS) entry which is preliminary data.</text>
</comment>
<proteinExistence type="predicted"/>
<accession>A0A445FE52</accession>
<dbReference type="AlphaFoldDB" id="A0A445FE52"/>